<dbReference type="EMBL" id="VIEB01000071">
    <property type="protein sequence ID" value="TQE08417.1"/>
    <property type="molecule type" value="Genomic_DNA"/>
</dbReference>
<keyword evidence="2" id="KW-1185">Reference proteome</keyword>
<dbReference type="Gene3D" id="3.40.50.2000">
    <property type="entry name" value="Glycogen Phosphorylase B"/>
    <property type="match status" value="1"/>
</dbReference>
<dbReference type="PANTHER" id="PTHR48045">
    <property type="entry name" value="UDP-GLYCOSYLTRANSFERASE 72B1"/>
    <property type="match status" value="1"/>
</dbReference>
<protein>
    <submittedName>
        <fullName evidence="1">Uncharacterized protein</fullName>
    </submittedName>
</protein>
<dbReference type="STRING" id="106549.A0A540NBK0"/>
<dbReference type="AlphaFoldDB" id="A0A540NBK0"/>
<organism evidence="1 2">
    <name type="scientific">Malus baccata</name>
    <name type="common">Siberian crab apple</name>
    <name type="synonym">Pyrus baccata</name>
    <dbReference type="NCBI Taxonomy" id="106549"/>
    <lineage>
        <taxon>Eukaryota</taxon>
        <taxon>Viridiplantae</taxon>
        <taxon>Streptophyta</taxon>
        <taxon>Embryophyta</taxon>
        <taxon>Tracheophyta</taxon>
        <taxon>Spermatophyta</taxon>
        <taxon>Magnoliopsida</taxon>
        <taxon>eudicotyledons</taxon>
        <taxon>Gunneridae</taxon>
        <taxon>Pentapetalae</taxon>
        <taxon>rosids</taxon>
        <taxon>fabids</taxon>
        <taxon>Rosales</taxon>
        <taxon>Rosaceae</taxon>
        <taxon>Amygdaloideae</taxon>
        <taxon>Maleae</taxon>
        <taxon>Malus</taxon>
    </lineage>
</organism>
<sequence length="82" mass="9223">MNKVLLVDGLRVALGVKENKKGIVESQDVATYVRDLFEGDEGKLLRNKMEEYKEAAKLALAEEWSSTKSLVEVAQIWKGLKN</sequence>
<gene>
    <name evidence="1" type="ORF">C1H46_005892</name>
</gene>
<evidence type="ECO:0000313" key="2">
    <source>
        <dbReference type="Proteomes" id="UP000315295"/>
    </source>
</evidence>
<reference evidence="1 2" key="1">
    <citation type="journal article" date="2019" name="G3 (Bethesda)">
        <title>Sequencing of a Wild Apple (Malus baccata) Genome Unravels the Differences Between Cultivated and Wild Apple Species Regarding Disease Resistance and Cold Tolerance.</title>
        <authorList>
            <person name="Chen X."/>
        </authorList>
    </citation>
    <scope>NUCLEOTIDE SEQUENCE [LARGE SCALE GENOMIC DNA]</scope>
    <source>
        <strain evidence="2">cv. Shandingzi</strain>
        <tissue evidence="1">Leaves</tissue>
    </source>
</reference>
<name>A0A540NBK0_MALBA</name>
<dbReference type="SUPFAM" id="SSF53756">
    <property type="entry name" value="UDP-Glycosyltransferase/glycogen phosphorylase"/>
    <property type="match status" value="1"/>
</dbReference>
<dbReference type="PANTHER" id="PTHR48045:SF12">
    <property type="entry name" value="GLYCOSYLTRANSFERASE"/>
    <property type="match status" value="1"/>
</dbReference>
<accession>A0A540NBK0</accession>
<evidence type="ECO:0000313" key="1">
    <source>
        <dbReference type="EMBL" id="TQE08417.1"/>
    </source>
</evidence>
<dbReference type="Proteomes" id="UP000315295">
    <property type="component" value="Unassembled WGS sequence"/>
</dbReference>
<proteinExistence type="predicted"/>
<comment type="caution">
    <text evidence="1">The sequence shown here is derived from an EMBL/GenBank/DDBJ whole genome shotgun (WGS) entry which is preliminary data.</text>
</comment>